<dbReference type="Proteomes" id="UP000192132">
    <property type="component" value="Unassembled WGS sequence"/>
</dbReference>
<keyword evidence="2" id="KW-1185">Reference proteome</keyword>
<accession>A0A1S8CZ38</accession>
<dbReference type="Pfam" id="PF03695">
    <property type="entry name" value="UPF0149"/>
    <property type="match status" value="1"/>
</dbReference>
<dbReference type="InterPro" id="IPR011978">
    <property type="entry name" value="YgfB-like"/>
</dbReference>
<dbReference type="SUPFAM" id="SSF101327">
    <property type="entry name" value="YgfB-like"/>
    <property type="match status" value="1"/>
</dbReference>
<dbReference type="InterPro" id="IPR036255">
    <property type="entry name" value="YgfB-like_sf"/>
</dbReference>
<evidence type="ECO:0000313" key="2">
    <source>
        <dbReference type="Proteomes" id="UP000192132"/>
    </source>
</evidence>
<dbReference type="OrthoDB" id="7008537at2"/>
<dbReference type="STRING" id="1907941.BKE30_01960"/>
<comment type="caution">
    <text evidence="1">The sequence shown here is derived from an EMBL/GenBank/DDBJ whole genome shotgun (WGS) entry which is preliminary data.</text>
</comment>
<dbReference type="EMBL" id="MLCN01000006">
    <property type="protein sequence ID" value="ONG41875.1"/>
    <property type="molecule type" value="Genomic_DNA"/>
</dbReference>
<reference evidence="1 2" key="1">
    <citation type="submission" date="2016-10" db="EMBL/GenBank/DDBJ databases">
        <title>Draft Genome sequence of Alkanindiges sp. strain H1.</title>
        <authorList>
            <person name="Subhash Y."/>
            <person name="Lee S."/>
        </authorList>
    </citation>
    <scope>NUCLEOTIDE SEQUENCE [LARGE SCALE GENOMIC DNA]</scope>
    <source>
        <strain evidence="1 2">H1</strain>
    </source>
</reference>
<dbReference type="NCBIfam" id="TIGR02292">
    <property type="entry name" value="ygfB_yecA"/>
    <property type="match status" value="1"/>
</dbReference>
<dbReference type="Gene3D" id="1.20.120.740">
    <property type="entry name" value="YgfB uncharacterised protein family UPF0149, PF03695"/>
    <property type="match status" value="1"/>
</dbReference>
<sequence length="175" mass="19949">MATLDLDLLADFLDGENNEHGLDFAATHGFLCATVVGPELKDWLSQLFENNEGKINKDIIEQIRLWREDIQQTLINEETVEFPFEIEEATEDSSLGDWSVGFVDALFLNDEAWFGATEDEEAIIMLTLPMMVFSGIEGETEMDNIRRNGDLMDELAEEIPENLTKLYLLYHAPEE</sequence>
<dbReference type="AlphaFoldDB" id="A0A1S8CZ38"/>
<dbReference type="RefSeq" id="WP_076876997.1">
    <property type="nucleotide sequence ID" value="NZ_MLCN01000006.1"/>
</dbReference>
<proteinExistence type="predicted"/>
<organism evidence="1 2">
    <name type="scientific">Alkanindiges hydrocarboniclasticus</name>
    <dbReference type="NCBI Taxonomy" id="1907941"/>
    <lineage>
        <taxon>Bacteria</taxon>
        <taxon>Pseudomonadati</taxon>
        <taxon>Pseudomonadota</taxon>
        <taxon>Gammaproteobacteria</taxon>
        <taxon>Moraxellales</taxon>
        <taxon>Moraxellaceae</taxon>
        <taxon>Alkanindiges</taxon>
    </lineage>
</organism>
<gene>
    <name evidence="1" type="ORF">BKE30_01960</name>
</gene>
<evidence type="ECO:0008006" key="3">
    <source>
        <dbReference type="Google" id="ProtNLM"/>
    </source>
</evidence>
<evidence type="ECO:0000313" key="1">
    <source>
        <dbReference type="EMBL" id="ONG41875.1"/>
    </source>
</evidence>
<protein>
    <recommendedName>
        <fullName evidence="3">YecA family protein</fullName>
    </recommendedName>
</protein>
<name>A0A1S8CZ38_9GAMM</name>